<dbReference type="GO" id="GO:0010457">
    <property type="term" value="P:centriole-centriole cohesion"/>
    <property type="evidence" value="ECO:0007669"/>
    <property type="project" value="TreeGrafter"/>
</dbReference>
<dbReference type="GeneID" id="113507023"/>
<protein>
    <submittedName>
        <fullName evidence="3">Rotatin-like</fullName>
    </submittedName>
</protein>
<accession>A0A7E5WXV5</accession>
<dbReference type="OrthoDB" id="428850at2759"/>
<dbReference type="InterPro" id="IPR029249">
    <property type="entry name" value="Rotatin_N"/>
</dbReference>
<dbReference type="GO" id="GO:0005814">
    <property type="term" value="C:centriole"/>
    <property type="evidence" value="ECO:0007669"/>
    <property type="project" value="TreeGrafter"/>
</dbReference>
<reference evidence="3" key="1">
    <citation type="submission" date="2025-08" db="UniProtKB">
        <authorList>
            <consortium name="RefSeq"/>
        </authorList>
    </citation>
    <scope>IDENTIFICATION</scope>
</reference>
<dbReference type="Proteomes" id="UP000322000">
    <property type="component" value="Unplaced"/>
</dbReference>
<dbReference type="InterPro" id="IPR030791">
    <property type="entry name" value="Rotatin"/>
</dbReference>
<evidence type="ECO:0000313" key="3">
    <source>
        <dbReference type="RefSeq" id="XP_026745680.1"/>
    </source>
</evidence>
<dbReference type="GO" id="GO:0007099">
    <property type="term" value="P:centriole replication"/>
    <property type="evidence" value="ECO:0007669"/>
    <property type="project" value="TreeGrafter"/>
</dbReference>
<dbReference type="InterPro" id="IPR016024">
    <property type="entry name" value="ARM-type_fold"/>
</dbReference>
<dbReference type="RefSeq" id="XP_026745680.1">
    <property type="nucleotide sequence ID" value="XM_026889879.1"/>
</dbReference>
<keyword evidence="2" id="KW-1185">Reference proteome</keyword>
<dbReference type="GO" id="GO:0005813">
    <property type="term" value="C:centrosome"/>
    <property type="evidence" value="ECO:0007669"/>
    <property type="project" value="InterPro"/>
</dbReference>
<feature type="domain" description="Rotatin N-terminal" evidence="1">
    <location>
        <begin position="20"/>
        <end position="118"/>
    </location>
</feature>
<dbReference type="GO" id="GO:0036064">
    <property type="term" value="C:ciliary basal body"/>
    <property type="evidence" value="ECO:0007669"/>
    <property type="project" value="InterPro"/>
</dbReference>
<dbReference type="InParanoid" id="A0A7E5WXV5"/>
<evidence type="ECO:0000259" key="1">
    <source>
        <dbReference type="Pfam" id="PF14726"/>
    </source>
</evidence>
<dbReference type="PANTHER" id="PTHR31691">
    <property type="entry name" value="ROTATIN"/>
    <property type="match status" value="1"/>
</dbReference>
<dbReference type="Pfam" id="PF14726">
    <property type="entry name" value="RTTN_N"/>
    <property type="match status" value="1"/>
</dbReference>
<evidence type="ECO:0000313" key="2">
    <source>
        <dbReference type="Proteomes" id="UP000322000"/>
    </source>
</evidence>
<dbReference type="SUPFAM" id="SSF48371">
    <property type="entry name" value="ARM repeat"/>
    <property type="match status" value="1"/>
</dbReference>
<name>A0A7E5WXV5_TRINI</name>
<organism evidence="2 3">
    <name type="scientific">Trichoplusia ni</name>
    <name type="common">Cabbage looper</name>
    <dbReference type="NCBI Taxonomy" id="7111"/>
    <lineage>
        <taxon>Eukaryota</taxon>
        <taxon>Metazoa</taxon>
        <taxon>Ecdysozoa</taxon>
        <taxon>Arthropoda</taxon>
        <taxon>Hexapoda</taxon>
        <taxon>Insecta</taxon>
        <taxon>Pterygota</taxon>
        <taxon>Neoptera</taxon>
        <taxon>Endopterygota</taxon>
        <taxon>Lepidoptera</taxon>
        <taxon>Glossata</taxon>
        <taxon>Ditrysia</taxon>
        <taxon>Noctuoidea</taxon>
        <taxon>Noctuidae</taxon>
        <taxon>Plusiinae</taxon>
        <taxon>Trichoplusia</taxon>
    </lineage>
</organism>
<gene>
    <name evidence="3" type="primary">LOC113507023</name>
</gene>
<proteinExistence type="predicted"/>
<dbReference type="KEGG" id="tnl:113507023"/>
<sequence>MANTEILSLYIKKLGHPLKEIRERSLLLLIAKLKLGWELDDELSGSRELLEGLLAWFHTPQQSLQSEALELLLTTIKTKAGTYIVKEFGIETILSDLNKIKHKIDVDAQEIYEDVVETLKFINTVESEVQVTVPRLTLPENTGSESDGGSSSGYYHIGKNFMSSKATSISNDETDINRYGNIITSESVRILLFPWVDLCQSDKKTLLLVEDALRLLKSTRRCCRFIRDVFLRDFPAEIFLNRPEIIKSLLTIADGNHGGRPGEALFVLLYISRSLRMRIMQLSSLELIHETNKISEEYRDVVDEGVNMELQEIAGERYPRTPLEDDGLIVLRQLPAPLFALDTLHTVLAMMARSVILTDPVGKTEVLDMKELNTCMCLVESLVDLLLDCVNECFWSVDHNAKTYRDISHKSCMVMRLFGDLLDKYRKSFFDDTNRCLHRVAWLRLVVCAEKLLNWARDSALPPTSLVNALQIAQLDPAIDLFYPELCKKVELVLQNTRITVNKEYKSKYRELKKLFASMDEAVQFMKDKQSHKNKKVLTCIKNSLPVIELFQSENFLAEISDILLNKTKDLDLKDTDWSIGRSIALHLMTHNLEWVQKKFYKLLAGMVKSILVGNETYQSENEKSLTLLCDVGILTEICCHGLSSKLKEVEESASDIMLYLLRGRLVLSESCWWLLLACVLPVLPLLHVYAAHDTQLGKAICKSLEPDIADCMGVSTADMTSGLIRLLFVKCVAVQLDAAHQLCRLLDDENYLPPKESLRADVLLSALRRVKPQEFNIDNSSSTSKIPQTTGLTQILDVLKQDIVLDDHDEYVSRQTIQPTLEPSLRRSTLQQLAVIMRQQELHDAFLQYDGLKVIVATLRMSLTVDDYLAFPECAISCVSVLNSVCFMTRHVLAKINYLPSLLLRVILVFPANDSCVLMCSQVLALVSWSGFALQELDAQRHRVPALPLSVTVRTALPFTANGYWATSPNAEHSHIEWLLADEEWRSAIRVRWWCANSGRSRLLTEAPPVSPLALRPAPRDLDALRAACPIFSCTKALLSLQNATSHRQVTEALYKLESYVYLVPLSSASRKEFSSLPWQHTRRFLDSPPASTRDTALLCTLLHFVVMYMDNVPNEDGTMNWIKSSFIGNNAHIISLLSRDEFYLQQSVQEAIEVTQLHIHIVKVLLRCIMMLENWEDYDSLKLESLLKILLACLEKIDLRNFHILGYLNELMRCIRYALNSRYCKLSEDTLLHSLRLVTRTLSGCASGGGCKGQACRLDAVLSLLALLKQIHDEAIPVQRWSETFNSDVVRLIVKCTSGARPELRAAALQVVVALAHYAQLMPHLMQAIQHSSLSQFAVNIFCQRGEANVVRAAAADLLASIASRASPRSDILECDVLEQLNENNFSENCLEILVDFCNAKDYKQSFEANVSLGLLERRSELEVRARKSGEEWYEPLSQASRPPPTPALLTAVADALHNVSAFNNCPVLDWNEEGLYRLLFRVSNPKMRVVVVSPPRACLPARAASCRALRAAAGHAAVRAALAATKDCLYNLLMSLTPFGEDENELSLVARAQGISFLASLLSEKAASDCVWRSLRETSSTDFFHLLLQCLESDEIELQDAALYCLTQLTQSLTHKKHADKTRDDTYSEYYDNLKSPFFSEYQNENSGAGDRVPSTDCQPEYLAEEICKSLISLYQKLSMENKKHELSQDERWIQVCSCLSSVLSVSARSRQYAIHRHLPRLLLATLQAIRDHLSMHGKPAEVIKHANNSPVLRSLYWLLVVIDCSMLGSRAAKDTYVSDNLTVSLNRLWPWCMMTEQLRLAVLHLLCTFTNDCPKAWGAMCMCVGGRTLVGEVCALSAREASSAKPRAHGALQLCLLTLRRLLPHHHCRAILLKSDVLSSMYRLCVRARVRGAGAACGWWARLCERAARGAEGAGALLALPGGAAPLAALPPPARARLMPALAHAAHHHRGSFLQSAELLELMAGTLLAGDTAEVVSAARAVWALAANNHKAKLVLRSAGVAAAVQTSLQRLRSAPPDPATQRALQLLTYTNTVLQAT</sequence>
<dbReference type="PANTHER" id="PTHR31691:SF1">
    <property type="entry name" value="ROTATIN"/>
    <property type="match status" value="1"/>
</dbReference>
<dbReference type="GO" id="GO:0032053">
    <property type="term" value="P:ciliary basal body organization"/>
    <property type="evidence" value="ECO:0007669"/>
    <property type="project" value="TreeGrafter"/>
</dbReference>